<gene>
    <name evidence="2" type="ORF">LARSCL_LOCUS19498</name>
</gene>
<dbReference type="EMBL" id="CAXIEN010000381">
    <property type="protein sequence ID" value="CAL1295833.1"/>
    <property type="molecule type" value="Genomic_DNA"/>
</dbReference>
<protein>
    <submittedName>
        <fullName evidence="2">Uncharacterized protein</fullName>
    </submittedName>
</protein>
<feature type="compositionally biased region" description="Low complexity" evidence="1">
    <location>
        <begin position="295"/>
        <end position="305"/>
    </location>
</feature>
<dbReference type="AlphaFoldDB" id="A0AAV2BKF0"/>
<evidence type="ECO:0000313" key="3">
    <source>
        <dbReference type="Proteomes" id="UP001497382"/>
    </source>
</evidence>
<feature type="region of interest" description="Disordered" evidence="1">
    <location>
        <begin position="278"/>
        <end position="318"/>
    </location>
</feature>
<accession>A0AAV2BKF0</accession>
<comment type="caution">
    <text evidence="2">The sequence shown here is derived from an EMBL/GenBank/DDBJ whole genome shotgun (WGS) entry which is preliminary data.</text>
</comment>
<dbReference type="Proteomes" id="UP001497382">
    <property type="component" value="Unassembled WGS sequence"/>
</dbReference>
<proteinExistence type="predicted"/>
<organism evidence="2 3">
    <name type="scientific">Larinioides sclopetarius</name>
    <dbReference type="NCBI Taxonomy" id="280406"/>
    <lineage>
        <taxon>Eukaryota</taxon>
        <taxon>Metazoa</taxon>
        <taxon>Ecdysozoa</taxon>
        <taxon>Arthropoda</taxon>
        <taxon>Chelicerata</taxon>
        <taxon>Arachnida</taxon>
        <taxon>Araneae</taxon>
        <taxon>Araneomorphae</taxon>
        <taxon>Entelegynae</taxon>
        <taxon>Araneoidea</taxon>
        <taxon>Araneidae</taxon>
        <taxon>Larinioides</taxon>
    </lineage>
</organism>
<reference evidence="2 3" key="1">
    <citation type="submission" date="2024-04" db="EMBL/GenBank/DDBJ databases">
        <authorList>
            <person name="Rising A."/>
            <person name="Reimegard J."/>
            <person name="Sonavane S."/>
            <person name="Akerstrom W."/>
            <person name="Nylinder S."/>
            <person name="Hedman E."/>
            <person name="Kallberg Y."/>
        </authorList>
    </citation>
    <scope>NUCLEOTIDE SEQUENCE [LARGE SCALE GENOMIC DNA]</scope>
</reference>
<name>A0AAV2BKF0_9ARAC</name>
<evidence type="ECO:0000313" key="2">
    <source>
        <dbReference type="EMBL" id="CAL1295833.1"/>
    </source>
</evidence>
<evidence type="ECO:0000256" key="1">
    <source>
        <dbReference type="SAM" id="MobiDB-lite"/>
    </source>
</evidence>
<keyword evidence="3" id="KW-1185">Reference proteome</keyword>
<sequence>MEEHVFDNGKHEITSEHAVLIPALSSAKSLLPYVEAVAVVIGSCHIHSVYEDHDHIKIYLKDKRFVDILVNNGVSVLGRQINVDYAVPRADKIILSNVDPIVPDSILMKLLCYYGNPVSAIIHEKIATNSEYSHIECGKRKVYMNIFADKKIPTKINFSYQDMFFRIDVMVEPAASDVCESVPVPEVNEEPVDEDSNDILEVASSINMKPDIEDLVPQKKRAYHKKGKSKANPATNMASRLKRRARKGWYGTRHAMTRKKFAPQNKDKLKLAVKKHLAAEGKRKLRKSGAMLKTEASSHSNSAAEENPDPLNNPETKDAFDQLSATDLTEGVTQYPLSTKELMEFMKKSKFHRDPCQIAWQFLKEKTPDSIEALKFQLREYCQVIKDQGIKFRIRRVIASLKYSDSVAE</sequence>